<dbReference type="Gene3D" id="3.40.50.1820">
    <property type="entry name" value="alpha/beta hydrolase"/>
    <property type="match status" value="1"/>
</dbReference>
<feature type="transmembrane region" description="Helical" evidence="1">
    <location>
        <begin position="434"/>
        <end position="454"/>
    </location>
</feature>
<dbReference type="Pfam" id="PF12146">
    <property type="entry name" value="Hydrolase_4"/>
    <property type="match status" value="1"/>
</dbReference>
<feature type="transmembrane region" description="Helical" evidence="1">
    <location>
        <begin position="345"/>
        <end position="367"/>
    </location>
</feature>
<feature type="transmembrane region" description="Helical" evidence="1">
    <location>
        <begin position="248"/>
        <end position="271"/>
    </location>
</feature>
<dbReference type="GO" id="GO:0016787">
    <property type="term" value="F:hydrolase activity"/>
    <property type="evidence" value="ECO:0007669"/>
    <property type="project" value="UniProtKB-KW"/>
</dbReference>
<reference evidence="3" key="1">
    <citation type="submission" date="2021-05" db="EMBL/GenBank/DDBJ databases">
        <authorList>
            <person name="Pietrasiak N."/>
            <person name="Ward R."/>
            <person name="Stajich J.E."/>
            <person name="Kurbessoian T."/>
        </authorList>
    </citation>
    <scope>NUCLEOTIDE SEQUENCE</scope>
    <source>
        <strain evidence="3">JT2-VF2</strain>
    </source>
</reference>
<dbReference type="PANTHER" id="PTHR22946">
    <property type="entry name" value="DIENELACTONE HYDROLASE DOMAIN-CONTAINING PROTEIN-RELATED"/>
    <property type="match status" value="1"/>
</dbReference>
<evidence type="ECO:0000259" key="2">
    <source>
        <dbReference type="Pfam" id="PF12146"/>
    </source>
</evidence>
<feature type="transmembrane region" description="Helical" evidence="1">
    <location>
        <begin position="307"/>
        <end position="333"/>
    </location>
</feature>
<reference evidence="3" key="2">
    <citation type="journal article" date="2022" name="Microbiol. Resour. Announc.">
        <title>Metagenome Sequencing to Explore Phylogenomics of Terrestrial Cyanobacteria.</title>
        <authorList>
            <person name="Ward R.D."/>
            <person name="Stajich J.E."/>
            <person name="Johansen J.R."/>
            <person name="Huntemann M."/>
            <person name="Clum A."/>
            <person name="Foster B."/>
            <person name="Foster B."/>
            <person name="Roux S."/>
            <person name="Palaniappan K."/>
            <person name="Varghese N."/>
            <person name="Mukherjee S."/>
            <person name="Reddy T.B.K."/>
            <person name="Daum C."/>
            <person name="Copeland A."/>
            <person name="Chen I.A."/>
            <person name="Ivanova N.N."/>
            <person name="Kyrpides N.C."/>
            <person name="Shapiro N."/>
            <person name="Eloe-Fadrosh E.A."/>
            <person name="Pietrasiak N."/>
        </authorList>
    </citation>
    <scope>NUCLEOTIDE SEQUENCE</scope>
    <source>
        <strain evidence="3">JT2-VF2</strain>
    </source>
</reference>
<dbReference type="Proteomes" id="UP000715781">
    <property type="component" value="Unassembled WGS sequence"/>
</dbReference>
<keyword evidence="1" id="KW-0472">Membrane</keyword>
<evidence type="ECO:0000256" key="1">
    <source>
        <dbReference type="SAM" id="Phobius"/>
    </source>
</evidence>
<gene>
    <name evidence="3" type="ORF">KME32_23350</name>
</gene>
<evidence type="ECO:0000313" key="4">
    <source>
        <dbReference type="Proteomes" id="UP000715781"/>
    </source>
</evidence>
<dbReference type="AlphaFoldDB" id="A0A951Q3G1"/>
<feature type="transmembrane region" description="Helical" evidence="1">
    <location>
        <begin position="379"/>
        <end position="396"/>
    </location>
</feature>
<dbReference type="InterPro" id="IPR022742">
    <property type="entry name" value="Hydrolase_4"/>
</dbReference>
<feature type="transmembrane region" description="Helical" evidence="1">
    <location>
        <begin position="283"/>
        <end position="301"/>
    </location>
</feature>
<sequence length="481" mass="52063">MSKKRLLVLVFALLLIALSWWGVVSAQAGLVVRQLEREGVPLLYVVPENALKLPSVLVAHGYAGSKQLMLGYAHVLAHAGYAVMLWDFDSHASNGKPLKTNSLQKNLDIAYAALVAQPEVDTSRLATLGHSMGSGAVMTAAIGDVNRYAATVAVSPTGALVTTNAPRNLQLQAGSWEGRFIANAQRLLQQAGGENQNLADGKGRDLVIISNAEHITILFRNQSHQVARNWLDATFGVQRQSDYVDRRMIWYGLHLLGWLAVLGAIAPVLAVSSTARKIGQLRSWAGLFLTPFVASGALILVNRIADIASLGGVLVGGAVSIWFGIAGLAWLVIMSRLAIPKLRAVWIGIALFVVLWVAFGAMAQVVWLEWWLIPLRLKLFPLLALACFPWFLASGVAQQSLGLGKRIVWWFGQSTVLVGGFILVLYLLPQLSFISLLLPLFPVMMVIFSFAAGLLNEPFSYAIGSAMFFGWTLAATFPLAS</sequence>
<feature type="transmembrane region" description="Helical" evidence="1">
    <location>
        <begin position="461"/>
        <end position="480"/>
    </location>
</feature>
<keyword evidence="3" id="KW-0378">Hydrolase</keyword>
<protein>
    <submittedName>
        <fullName evidence="3">Alpha/beta hydrolase</fullName>
    </submittedName>
</protein>
<keyword evidence="1" id="KW-1133">Transmembrane helix</keyword>
<feature type="transmembrane region" description="Helical" evidence="1">
    <location>
        <begin position="408"/>
        <end position="428"/>
    </location>
</feature>
<name>A0A951Q3G1_9NOST</name>
<organism evidence="3 4">
    <name type="scientific">Mojavia pulchra JT2-VF2</name>
    <dbReference type="NCBI Taxonomy" id="287848"/>
    <lineage>
        <taxon>Bacteria</taxon>
        <taxon>Bacillati</taxon>
        <taxon>Cyanobacteriota</taxon>
        <taxon>Cyanophyceae</taxon>
        <taxon>Nostocales</taxon>
        <taxon>Nostocaceae</taxon>
    </lineage>
</organism>
<comment type="caution">
    <text evidence="3">The sequence shown here is derived from an EMBL/GenBank/DDBJ whole genome shotgun (WGS) entry which is preliminary data.</text>
</comment>
<proteinExistence type="predicted"/>
<keyword evidence="1" id="KW-0812">Transmembrane</keyword>
<dbReference type="SUPFAM" id="SSF53474">
    <property type="entry name" value="alpha/beta-Hydrolases"/>
    <property type="match status" value="1"/>
</dbReference>
<evidence type="ECO:0000313" key="3">
    <source>
        <dbReference type="EMBL" id="MBW4564021.1"/>
    </source>
</evidence>
<accession>A0A951Q3G1</accession>
<dbReference type="EMBL" id="JAHHHN010000017">
    <property type="protein sequence ID" value="MBW4564021.1"/>
    <property type="molecule type" value="Genomic_DNA"/>
</dbReference>
<feature type="domain" description="Serine aminopeptidase S33" evidence="2">
    <location>
        <begin position="55"/>
        <end position="194"/>
    </location>
</feature>
<dbReference type="InterPro" id="IPR029058">
    <property type="entry name" value="AB_hydrolase_fold"/>
</dbReference>
<dbReference type="InterPro" id="IPR050261">
    <property type="entry name" value="FrsA_esterase"/>
</dbReference>